<dbReference type="EMBL" id="JBHSSD010000057">
    <property type="protein sequence ID" value="MFC6165674.1"/>
    <property type="molecule type" value="Genomic_DNA"/>
</dbReference>
<reference evidence="2" key="1">
    <citation type="journal article" date="2019" name="Int. J. Syst. Evol. Microbiol.">
        <title>The Global Catalogue of Microorganisms (GCM) 10K type strain sequencing project: providing services to taxonomists for standard genome sequencing and annotation.</title>
        <authorList>
            <consortium name="The Broad Institute Genomics Platform"/>
            <consortium name="The Broad Institute Genome Sequencing Center for Infectious Disease"/>
            <person name="Wu L."/>
            <person name="Ma J."/>
        </authorList>
    </citation>
    <scope>NUCLEOTIDE SEQUENCE [LARGE SCALE GENOMIC DNA]</scope>
    <source>
        <strain evidence="2">CCM 8932</strain>
    </source>
</reference>
<sequence>MLDYLIVAGVNGAGKSTLYEVYPTLFGQTLRLNADEILRQLNGDWRVPKDNLAAMRIEVKKIRAALNTKKSLHVETTLAGNGHTQQNYINMAHDLGFSVTLLYVALADPTIAVKRVSQRVAKGGHGVPTNLIFKRYRQSLNNLPRIARQVDRIRIFANDQTLTLIFARDDNTILQDDLEDYPWLPSSKSLLKLVND</sequence>
<name>A0ABW1R6Z3_9LACO</name>
<keyword evidence="2" id="KW-1185">Reference proteome</keyword>
<protein>
    <submittedName>
        <fullName evidence="1">AAA family ATPase</fullName>
    </submittedName>
</protein>
<evidence type="ECO:0000313" key="1">
    <source>
        <dbReference type="EMBL" id="MFC6165674.1"/>
    </source>
</evidence>
<dbReference type="Gene3D" id="3.40.50.300">
    <property type="entry name" value="P-loop containing nucleotide triphosphate hydrolases"/>
    <property type="match status" value="1"/>
</dbReference>
<gene>
    <name evidence="1" type="ORF">ACFP3T_13475</name>
</gene>
<evidence type="ECO:0000313" key="2">
    <source>
        <dbReference type="Proteomes" id="UP001596253"/>
    </source>
</evidence>
<dbReference type="PANTHER" id="PTHR39206">
    <property type="entry name" value="SLL8004 PROTEIN"/>
    <property type="match status" value="1"/>
</dbReference>
<comment type="caution">
    <text evidence="1">The sequence shown here is derived from an EMBL/GenBank/DDBJ whole genome shotgun (WGS) entry which is preliminary data.</text>
</comment>
<dbReference type="InterPro" id="IPR027417">
    <property type="entry name" value="P-loop_NTPase"/>
</dbReference>
<proteinExistence type="predicted"/>
<dbReference type="Pfam" id="PF13671">
    <property type="entry name" value="AAA_33"/>
    <property type="match status" value="1"/>
</dbReference>
<organism evidence="1 2">
    <name type="scientific">Lactiplantibacillus dongliensis</name>
    <dbReference type="NCBI Taxonomy" id="2559919"/>
    <lineage>
        <taxon>Bacteria</taxon>
        <taxon>Bacillati</taxon>
        <taxon>Bacillota</taxon>
        <taxon>Bacilli</taxon>
        <taxon>Lactobacillales</taxon>
        <taxon>Lactobacillaceae</taxon>
        <taxon>Lactiplantibacillus</taxon>
    </lineage>
</organism>
<dbReference type="RefSeq" id="WP_137639871.1">
    <property type="nucleotide sequence ID" value="NZ_BJDK01000011.1"/>
</dbReference>
<dbReference type="PANTHER" id="PTHR39206:SF1">
    <property type="entry name" value="SLL8004 PROTEIN"/>
    <property type="match status" value="1"/>
</dbReference>
<accession>A0ABW1R6Z3</accession>
<dbReference type="Proteomes" id="UP001596253">
    <property type="component" value="Unassembled WGS sequence"/>
</dbReference>
<dbReference type="SUPFAM" id="SSF52540">
    <property type="entry name" value="P-loop containing nucleoside triphosphate hydrolases"/>
    <property type="match status" value="1"/>
</dbReference>